<protein>
    <recommendedName>
        <fullName evidence="20">tRNA N6-adenosine threonylcarbamoyltransferase</fullName>
        <ecNumber evidence="20">2.3.1.234</ecNumber>
    </recommendedName>
    <alternativeName>
        <fullName evidence="20">N6-L-threonylcarbamoyladenine synthase</fullName>
        <shortName evidence="20">t(6)A synthase</shortName>
    </alternativeName>
    <alternativeName>
        <fullName evidence="20">t(6)A37 threonylcarbamoyladenosine biosynthesis protein TsaD</fullName>
    </alternativeName>
    <alternativeName>
        <fullName evidence="20">tRNA threonylcarbamoyladenosine biosynthesis protein TsaD</fullName>
    </alternativeName>
</protein>
<accession>A0A5E6MDT2</accession>
<dbReference type="FunFam" id="3.40.50.720:FF:000065">
    <property type="entry name" value="UDP-glucuronic acid decarboxylase 1"/>
    <property type="match status" value="1"/>
</dbReference>
<keyword evidence="11 20" id="KW-0408">Iron</keyword>
<feature type="binding site" evidence="20">
    <location>
        <begin position="494"/>
        <end position="498"/>
    </location>
    <ligand>
        <name>substrate</name>
    </ligand>
</feature>
<comment type="function">
    <text evidence="20">Required for the formation of a threonylcarbamoyl group on adenosine at position 37 (t(6)A37) in tRNAs that read codons beginning with adenine. Is involved in the transfer of the threonylcarbamoyl moiety of threonylcarbamoyl-AMP (TC-AMP) to the N6 group of A37, together with TsaE and TsaB. TsaD likely plays a direct catalytic role in this reaction.</text>
</comment>
<evidence type="ECO:0000256" key="6">
    <source>
        <dbReference type="ARBA" id="ARBA00022694"/>
    </source>
</evidence>
<evidence type="ECO:0000256" key="7">
    <source>
        <dbReference type="ARBA" id="ARBA00022723"/>
    </source>
</evidence>
<dbReference type="Proteomes" id="UP000334923">
    <property type="component" value="Unassembled WGS sequence"/>
</dbReference>
<comment type="catalytic activity">
    <reaction evidence="19 20">
        <text>L-threonylcarbamoyladenylate + adenosine(37) in tRNA = N(6)-L-threonylcarbamoyladenosine(37) in tRNA + AMP + H(+)</text>
        <dbReference type="Rhea" id="RHEA:37059"/>
        <dbReference type="Rhea" id="RHEA-COMP:10162"/>
        <dbReference type="Rhea" id="RHEA-COMP:10163"/>
        <dbReference type="ChEBI" id="CHEBI:15378"/>
        <dbReference type="ChEBI" id="CHEBI:73682"/>
        <dbReference type="ChEBI" id="CHEBI:74411"/>
        <dbReference type="ChEBI" id="CHEBI:74418"/>
        <dbReference type="ChEBI" id="CHEBI:456215"/>
        <dbReference type="EC" id="2.3.1.234"/>
    </reaction>
</comment>
<dbReference type="GO" id="GO:0042732">
    <property type="term" value="P:D-xylose metabolic process"/>
    <property type="evidence" value="ECO:0007669"/>
    <property type="project" value="InterPro"/>
</dbReference>
<evidence type="ECO:0000256" key="4">
    <source>
        <dbReference type="ARBA" id="ARBA00022679"/>
    </source>
</evidence>
<dbReference type="InterPro" id="IPR017860">
    <property type="entry name" value="Peptidase_M22_CS"/>
</dbReference>
<evidence type="ECO:0000256" key="10">
    <source>
        <dbReference type="ARBA" id="ARBA00022989"/>
    </source>
</evidence>
<keyword evidence="4 20" id="KW-0808">Transferase</keyword>
<evidence type="ECO:0000256" key="16">
    <source>
        <dbReference type="ARBA" id="ARBA00023239"/>
    </source>
</evidence>
<evidence type="ECO:0000256" key="11">
    <source>
        <dbReference type="ARBA" id="ARBA00023004"/>
    </source>
</evidence>
<dbReference type="Gene3D" id="3.40.50.720">
    <property type="entry name" value="NAD(P)-binding Rossmann-like Domain"/>
    <property type="match status" value="1"/>
</dbReference>
<feature type="binding site" evidence="20">
    <location>
        <position position="474"/>
    </location>
    <ligand>
        <name>Fe cation</name>
        <dbReference type="ChEBI" id="CHEBI:24875"/>
    </ligand>
</feature>
<dbReference type="AlphaFoldDB" id="A0A5E6MDT2"/>
<dbReference type="EMBL" id="CABFVA020000083">
    <property type="protein sequence ID" value="VVM07132.1"/>
    <property type="molecule type" value="Genomic_DNA"/>
</dbReference>
<dbReference type="CDD" id="cd24133">
    <property type="entry name" value="ASKHA_NBD_TsaD_bac"/>
    <property type="match status" value="1"/>
</dbReference>
<dbReference type="HAMAP" id="MF_01445">
    <property type="entry name" value="TsaD"/>
    <property type="match status" value="1"/>
</dbReference>
<dbReference type="InterPro" id="IPR022450">
    <property type="entry name" value="TsaD"/>
</dbReference>
<dbReference type="InterPro" id="IPR001509">
    <property type="entry name" value="Epimerase_deHydtase"/>
</dbReference>
<keyword evidence="15" id="KW-0325">Glycoprotein</keyword>
<dbReference type="SUPFAM" id="SSF53067">
    <property type="entry name" value="Actin-like ATPase domain"/>
    <property type="match status" value="2"/>
</dbReference>
<keyword evidence="5" id="KW-0812">Transmembrane</keyword>
<dbReference type="NCBIfam" id="TIGR00329">
    <property type="entry name" value="gcp_kae1"/>
    <property type="match status" value="1"/>
</dbReference>
<dbReference type="InterPro" id="IPR000905">
    <property type="entry name" value="Gcp-like_dom"/>
</dbReference>
<dbReference type="PROSITE" id="PS01016">
    <property type="entry name" value="GLYCOPROTEASE"/>
    <property type="match status" value="1"/>
</dbReference>
<evidence type="ECO:0000313" key="25">
    <source>
        <dbReference type="Proteomes" id="UP000334923"/>
    </source>
</evidence>
<keyword evidence="12" id="KW-0520">NAD</keyword>
<keyword evidence="14" id="KW-0472">Membrane</keyword>
<keyword evidence="13" id="KW-0333">Golgi apparatus</keyword>
<keyword evidence="8" id="KW-0210">Decarboxylase</keyword>
<dbReference type="InterPro" id="IPR044516">
    <property type="entry name" value="UXS-like"/>
</dbReference>
<dbReference type="FunFam" id="3.30.420.40:FF:000040">
    <property type="entry name" value="tRNA N6-adenosine threonylcarbamoyltransferase"/>
    <property type="match status" value="1"/>
</dbReference>
<gene>
    <name evidence="20 24" type="primary">tsaD</name>
    <name evidence="24" type="ORF">MAMT_01591</name>
</gene>
<evidence type="ECO:0000256" key="20">
    <source>
        <dbReference type="HAMAP-Rule" id="MF_01445"/>
    </source>
</evidence>
<dbReference type="NCBIfam" id="TIGR03723">
    <property type="entry name" value="T6A_TsaD_YgjD"/>
    <property type="match status" value="1"/>
</dbReference>
<dbReference type="PRINTS" id="PR00789">
    <property type="entry name" value="OSIALOPTASE"/>
</dbReference>
<feature type="binding site" evidence="20">
    <location>
        <position position="470"/>
    </location>
    <ligand>
        <name>Fe cation</name>
        <dbReference type="ChEBI" id="CHEBI:24875"/>
    </ligand>
</feature>
<dbReference type="GO" id="GO:0002949">
    <property type="term" value="P:tRNA threonylcarbamoyladenosine modification"/>
    <property type="evidence" value="ECO:0007669"/>
    <property type="project" value="UniProtKB-UniRule"/>
</dbReference>
<sequence>MPFAVVTGAAGFLGSHLVDRLLRADYRVLGVDNFVTGNPDNLAHLKHESRFDLLVQDVSEFLEVPGKVDRIFHLASPASPIDYLHLPIQTLKAGALGTYRALGLAKAKGAAFLLASTSEVYGDPLVHPQKEEYWGNVNPIGPRGVYDEAKRFAEALTMAYHRSHGVNTHIVRIFNTYGPRMRLHDGRVVPAFIGQALEEKPLTIFGDGSQTRSFCYCSDLIEGIFLLSQSGLADPVNVGNPTELSILDFARLICRLAGIPNGWSTSRFRWTIQSSAVRTLPAPGIPSAGHQRSIWKRDYEKPSNGFAPIGRQRGKRKRKDRVDPVCPRDLLPGDNSCLPWPPGSVKASTRMDRPKKTLWLGIETSCDETGVALVAEQDGKPRVIGALLVSQVNRHRPYGGIVPELAVREHSRNLPLLVARLFEETGIALGELRGIAVTEGPGLASSLLVGNAYARAMGAALDLPVFGVNHLEGHLFSPFLGAEESIRFPFLGLVVSGGHTLLASVEGWNRYRIVSATSDDAAGEALDKIARLLGLPYPGGPEIEKLATQGNPKAFRFPRGFPDSRDLRFSFSGVKTAIRYFLEKHAEERGNPAFLADVAASLQETVVQTLCDKALWAAAAGGFRILAASGGVLANRRLRELLDRGCRDAGLSLRIAPSSLCTDNAVMIASAAAWKNMAGVPACLREEIDPSLSLAM</sequence>
<keyword evidence="6 20" id="KW-0819">tRNA processing</keyword>
<feature type="binding site" evidence="20">
    <location>
        <position position="540"/>
    </location>
    <ligand>
        <name>substrate</name>
    </ligand>
</feature>
<dbReference type="InterPro" id="IPR017861">
    <property type="entry name" value="KAE1/TsaD"/>
</dbReference>
<comment type="similarity">
    <text evidence="20">Belongs to the KAE1 / TsaD family.</text>
</comment>
<dbReference type="SUPFAM" id="SSF51735">
    <property type="entry name" value="NAD(P)-binding Rossmann-fold domains"/>
    <property type="match status" value="1"/>
</dbReference>
<evidence type="ECO:0000256" key="21">
    <source>
        <dbReference type="SAM" id="MobiDB-lite"/>
    </source>
</evidence>
<dbReference type="Gene3D" id="3.30.420.40">
    <property type="match status" value="2"/>
</dbReference>
<keyword evidence="7 20" id="KW-0479">Metal-binding</keyword>
<evidence type="ECO:0000256" key="3">
    <source>
        <dbReference type="ARBA" id="ARBA00022490"/>
    </source>
</evidence>
<keyword evidence="10" id="KW-1133">Transmembrane helix</keyword>
<evidence type="ECO:0000256" key="2">
    <source>
        <dbReference type="ARBA" id="ARBA00004323"/>
    </source>
</evidence>
<evidence type="ECO:0000259" key="23">
    <source>
        <dbReference type="Pfam" id="PF01370"/>
    </source>
</evidence>
<evidence type="ECO:0000256" key="9">
    <source>
        <dbReference type="ARBA" id="ARBA00022968"/>
    </source>
</evidence>
<evidence type="ECO:0000256" key="5">
    <source>
        <dbReference type="ARBA" id="ARBA00022692"/>
    </source>
</evidence>
<dbReference type="Pfam" id="PF00814">
    <property type="entry name" value="TsaD"/>
    <property type="match status" value="1"/>
</dbReference>
<evidence type="ECO:0000256" key="13">
    <source>
        <dbReference type="ARBA" id="ARBA00023034"/>
    </source>
</evidence>
<feature type="binding site" evidence="20">
    <location>
        <position position="663"/>
    </location>
    <ligand>
        <name>Fe cation</name>
        <dbReference type="ChEBI" id="CHEBI:24875"/>
    </ligand>
</feature>
<evidence type="ECO:0000256" key="8">
    <source>
        <dbReference type="ARBA" id="ARBA00022793"/>
    </source>
</evidence>
<feature type="region of interest" description="Disordered" evidence="21">
    <location>
        <begin position="300"/>
        <end position="326"/>
    </location>
</feature>
<keyword evidence="16" id="KW-0456">Lyase</keyword>
<reference evidence="24 25" key="1">
    <citation type="submission" date="2019-09" db="EMBL/GenBank/DDBJ databases">
        <authorList>
            <person name="Cremers G."/>
        </authorList>
    </citation>
    <scope>NUCLEOTIDE SEQUENCE [LARGE SCALE GENOMIC DNA]</scope>
    <source>
        <strain evidence="24">4A</strain>
    </source>
</reference>
<dbReference type="InterPro" id="IPR036291">
    <property type="entry name" value="NAD(P)-bd_dom_sf"/>
</dbReference>
<dbReference type="PANTHER" id="PTHR43078">
    <property type="entry name" value="UDP-GLUCURONIC ACID DECARBOXYLASE-RELATED"/>
    <property type="match status" value="1"/>
</dbReference>
<feature type="binding site" evidence="20">
    <location>
        <position position="544"/>
    </location>
    <ligand>
        <name>substrate</name>
    </ligand>
</feature>
<dbReference type="EC" id="2.3.1.234" evidence="20"/>
<name>A0A5E6MDT2_9BACT</name>
<feature type="domain" description="NAD-dependent epimerase/dehydratase" evidence="23">
    <location>
        <begin position="5"/>
        <end position="239"/>
    </location>
</feature>
<dbReference type="GO" id="GO:0005737">
    <property type="term" value="C:cytoplasm"/>
    <property type="evidence" value="ECO:0007669"/>
    <property type="project" value="UniProtKB-SubCell"/>
</dbReference>
<keyword evidence="17 20" id="KW-0012">Acyltransferase</keyword>
<keyword evidence="25" id="KW-1185">Reference proteome</keyword>
<evidence type="ECO:0000256" key="1">
    <source>
        <dbReference type="ARBA" id="ARBA00001911"/>
    </source>
</evidence>
<keyword evidence="9" id="KW-0735">Signal-anchor</keyword>
<dbReference type="Pfam" id="PF01370">
    <property type="entry name" value="Epimerase"/>
    <property type="match status" value="1"/>
</dbReference>
<dbReference type="GO" id="GO:0005506">
    <property type="term" value="F:iron ion binding"/>
    <property type="evidence" value="ECO:0007669"/>
    <property type="project" value="UniProtKB-UniRule"/>
</dbReference>
<comment type="cofactor">
    <cofactor evidence="1">
        <name>NAD(+)</name>
        <dbReference type="ChEBI" id="CHEBI:57540"/>
    </cofactor>
</comment>
<comment type="subcellular location">
    <subcellularLocation>
        <location evidence="20">Cytoplasm</location>
    </subcellularLocation>
    <subcellularLocation>
        <location evidence="2">Golgi apparatus membrane</location>
        <topology evidence="2">Single-pass type II membrane protein</topology>
    </subcellularLocation>
    <subcellularLocation>
        <location evidence="18">Golgi apparatus</location>
        <location evidence="18">Golgi stack membrane</location>
    </subcellularLocation>
</comment>
<dbReference type="GO" id="GO:0048040">
    <property type="term" value="F:UDP-glucuronate decarboxylase activity"/>
    <property type="evidence" value="ECO:0007669"/>
    <property type="project" value="TreeGrafter"/>
</dbReference>
<evidence type="ECO:0000256" key="14">
    <source>
        <dbReference type="ARBA" id="ARBA00023136"/>
    </source>
</evidence>
<evidence type="ECO:0000256" key="12">
    <source>
        <dbReference type="ARBA" id="ARBA00023027"/>
    </source>
</evidence>
<comment type="cofactor">
    <cofactor evidence="20">
        <name>Fe(2+)</name>
        <dbReference type="ChEBI" id="CHEBI:29033"/>
    </cofactor>
    <text evidence="20">Binds 1 Fe(2+) ion per subunit.</text>
</comment>
<feature type="binding site" evidence="20">
    <location>
        <position position="527"/>
    </location>
    <ligand>
        <name>substrate</name>
    </ligand>
</feature>
<evidence type="ECO:0000256" key="19">
    <source>
        <dbReference type="ARBA" id="ARBA00048117"/>
    </source>
</evidence>
<evidence type="ECO:0000256" key="17">
    <source>
        <dbReference type="ARBA" id="ARBA00023315"/>
    </source>
</evidence>
<proteinExistence type="inferred from homology"/>
<organism evidence="24 25">
    <name type="scientific">Methylacidimicrobium tartarophylax</name>
    <dbReference type="NCBI Taxonomy" id="1041768"/>
    <lineage>
        <taxon>Bacteria</taxon>
        <taxon>Pseudomonadati</taxon>
        <taxon>Verrucomicrobiota</taxon>
        <taxon>Methylacidimicrobium</taxon>
    </lineage>
</organism>
<dbReference type="PANTHER" id="PTHR43078:SF6">
    <property type="entry name" value="UDP-GLUCURONIC ACID DECARBOXYLASE 1"/>
    <property type="match status" value="1"/>
</dbReference>
<dbReference type="InterPro" id="IPR043129">
    <property type="entry name" value="ATPase_NBD"/>
</dbReference>
<feature type="binding site" evidence="20">
    <location>
        <position position="635"/>
    </location>
    <ligand>
        <name>substrate</name>
    </ligand>
</feature>
<feature type="domain" description="Gcp-like" evidence="22">
    <location>
        <begin position="384"/>
        <end position="669"/>
    </location>
</feature>
<evidence type="ECO:0000256" key="18">
    <source>
        <dbReference type="ARBA" id="ARBA00037859"/>
    </source>
</evidence>
<evidence type="ECO:0000256" key="15">
    <source>
        <dbReference type="ARBA" id="ARBA00023180"/>
    </source>
</evidence>
<evidence type="ECO:0000313" key="24">
    <source>
        <dbReference type="EMBL" id="VVM07132.1"/>
    </source>
</evidence>
<dbReference type="GO" id="GO:0061711">
    <property type="term" value="F:tRNA N(6)-L-threonylcarbamoyladenine synthase activity"/>
    <property type="evidence" value="ECO:0007669"/>
    <property type="project" value="UniProtKB-EC"/>
</dbReference>
<evidence type="ECO:0000259" key="22">
    <source>
        <dbReference type="Pfam" id="PF00814"/>
    </source>
</evidence>
<dbReference type="GO" id="GO:0070403">
    <property type="term" value="F:NAD+ binding"/>
    <property type="evidence" value="ECO:0007669"/>
    <property type="project" value="InterPro"/>
</dbReference>
<keyword evidence="3 20" id="KW-0963">Cytoplasm</keyword>